<evidence type="ECO:0000313" key="12">
    <source>
        <dbReference type="Proteomes" id="UP000024837"/>
    </source>
</evidence>
<evidence type="ECO:0000256" key="1">
    <source>
        <dbReference type="ARBA" id="ARBA00004479"/>
    </source>
</evidence>
<evidence type="ECO:0000313" key="11">
    <source>
        <dbReference type="EMBL" id="EWC44541.1"/>
    </source>
</evidence>
<evidence type="ECO:0000256" key="2">
    <source>
        <dbReference type="ARBA" id="ARBA00004922"/>
    </source>
</evidence>
<sequence>MARLRLRSLLTALLASMVPLSQSLSLTGSRTLLVLEEDTKGEFQTLISDLEARGFQLDIRSAKAESLDLFQHEERAYDNIIVFPTKLKGLGPNLQSTSFLKHASHGGNLLILLPSSPDGVVPTAMNELAGQLDIFIPPKGFSIVNHFDPANPAEADHTTFFVDLPSFPPHTKNYFTGDDPAAKLLYRGAGLVLGNSPLAQPILTAPQYAYSYDTKEAADYADDESVFSAGSQLTLVAGVQTRNNARITFVGGADLFADASFTKAVKDKPASANRAFAKDVTAWTFKETGVVRVDTIEHWGEELGPAVVNGEVYRIKSDVTFSIALSEYSYDHFTPYTVPETDALQLEFTMLDPYYRIPLLPATTPLSTHKNSTVYTATFRTPDQHGVFTFTVNYKRPFVSNLLEKQAVTVRHFAHNEWTRSWGISGSWPWIGGVWVVVVGWIAFVGVWLWSKPVAGAAAGGKSKKKQ</sequence>
<protein>
    <recommendedName>
        <fullName evidence="8">Dolichyl-diphosphooligosaccharide--protein glycosyltransferase subunit WBP1</fullName>
        <shortName evidence="8">Oligosaccharyl transferase subunit WBP1</shortName>
    </recommendedName>
</protein>
<dbReference type="EMBL" id="KI966440">
    <property type="protein sequence ID" value="EWC44541.1"/>
    <property type="molecule type" value="Genomic_DNA"/>
</dbReference>
<comment type="function">
    <text evidence="8">Subunit of the oligosaccharyl transferase (OST) complex that catalyzes the initial transfer of a defined glycan (Glc(3)Man(9)GlcNAc(2) in eukaryotes) from the lipid carrier dolichol-pyrophosphate to an asparagine residue within an Asn-X-Ser/Thr consensus motif in nascent polypeptide chains, the first step in protein N-glycosylation. N-glycosylation occurs cotranslationally and the complex associates with the Sec61 complex at the channel-forming translocon complex that mediates protein translocation across the endoplasmic reticulum (ER).</text>
</comment>
<proteinExistence type="inferred from homology"/>
<dbReference type="Proteomes" id="UP000024837">
    <property type="component" value="Unassembled WGS sequence"/>
</dbReference>
<feature type="transmembrane region" description="Helical" evidence="8">
    <location>
        <begin position="428"/>
        <end position="450"/>
    </location>
</feature>
<dbReference type="InterPro" id="IPR005013">
    <property type="entry name" value="DDOST_48_kDa_subunit"/>
</dbReference>
<dbReference type="Pfam" id="PF23358">
    <property type="entry name" value="OST48_MD"/>
    <property type="match status" value="1"/>
</dbReference>
<dbReference type="InterPro" id="IPR055459">
    <property type="entry name" value="OST48_MD"/>
</dbReference>
<keyword evidence="8" id="KW-0732">Signal</keyword>
<keyword evidence="7 8" id="KW-0472">Membrane</keyword>
<dbReference type="Pfam" id="PF03345">
    <property type="entry name" value="OST48_N"/>
    <property type="match status" value="1"/>
</dbReference>
<keyword evidence="5 8" id="KW-0256">Endoplasmic reticulum</keyword>
<reference evidence="11 12" key="1">
    <citation type="submission" date="2013-05" db="EMBL/GenBank/DDBJ databases">
        <title>Drechslerella stenobrocha genome reveals carnivorous origination and mechanical trapping mechanism of predatory fungi.</title>
        <authorList>
            <person name="Liu X."/>
            <person name="Zhang W."/>
            <person name="Liu K."/>
        </authorList>
    </citation>
    <scope>NUCLEOTIDE SEQUENCE [LARGE SCALE GENOMIC DNA]</scope>
    <source>
        <strain evidence="11 12">248</strain>
    </source>
</reference>
<comment type="pathway">
    <text evidence="2 8">Protein modification; protein glycosylation.</text>
</comment>
<evidence type="ECO:0000256" key="7">
    <source>
        <dbReference type="ARBA" id="ARBA00023136"/>
    </source>
</evidence>
<feature type="domain" description="OST48 N-terminal" evidence="9">
    <location>
        <begin position="30"/>
        <end position="284"/>
    </location>
</feature>
<dbReference type="GO" id="GO:0018279">
    <property type="term" value="P:protein N-linked glycosylation via asparagine"/>
    <property type="evidence" value="ECO:0007669"/>
    <property type="project" value="UniProtKB-UniRule"/>
</dbReference>
<dbReference type="PANTHER" id="PTHR10830">
    <property type="entry name" value="DOLICHYL-DIPHOSPHOOLIGOSACCHARIDE--PROTEIN GLYCOSYLTRANSFERASE 48 KDA SUBUNIT"/>
    <property type="match status" value="1"/>
</dbReference>
<keyword evidence="12" id="KW-1185">Reference proteome</keyword>
<dbReference type="GO" id="GO:0008250">
    <property type="term" value="C:oligosaccharyltransferase complex"/>
    <property type="evidence" value="ECO:0007669"/>
    <property type="project" value="TreeGrafter"/>
</dbReference>
<feature type="domain" description="OST48 middle" evidence="10">
    <location>
        <begin position="310"/>
        <end position="452"/>
    </location>
</feature>
<evidence type="ECO:0000256" key="8">
    <source>
        <dbReference type="RuleBase" id="RU361142"/>
    </source>
</evidence>
<comment type="subunit">
    <text evidence="8">Component of the oligosaccharyltransferase (OST) complex.</text>
</comment>
<dbReference type="HOGENOM" id="CLU_031804_1_0_1"/>
<dbReference type="AlphaFoldDB" id="W7HKM1"/>
<dbReference type="PANTHER" id="PTHR10830:SF0">
    <property type="entry name" value="DOLICHYL-DIPHOSPHOOLIGOSACCHARIDE--PROTEIN GLYCOSYLTRANSFERASE 48 KDA SUBUNIT"/>
    <property type="match status" value="1"/>
</dbReference>
<organism evidence="11 12">
    <name type="scientific">Drechslerella stenobrocha 248</name>
    <dbReference type="NCBI Taxonomy" id="1043628"/>
    <lineage>
        <taxon>Eukaryota</taxon>
        <taxon>Fungi</taxon>
        <taxon>Dikarya</taxon>
        <taxon>Ascomycota</taxon>
        <taxon>Pezizomycotina</taxon>
        <taxon>Orbiliomycetes</taxon>
        <taxon>Orbiliales</taxon>
        <taxon>Orbiliaceae</taxon>
        <taxon>Drechslerella</taxon>
    </lineage>
</organism>
<evidence type="ECO:0000256" key="6">
    <source>
        <dbReference type="ARBA" id="ARBA00022989"/>
    </source>
</evidence>
<comment type="similarity">
    <text evidence="3 8">Belongs to the DDOST 48 kDa subunit family.</text>
</comment>
<feature type="signal peptide" evidence="8">
    <location>
        <begin position="1"/>
        <end position="23"/>
    </location>
</feature>
<dbReference type="UniPathway" id="UPA00378"/>
<evidence type="ECO:0000256" key="4">
    <source>
        <dbReference type="ARBA" id="ARBA00022692"/>
    </source>
</evidence>
<keyword evidence="4 8" id="KW-0812">Transmembrane</keyword>
<dbReference type="InterPro" id="IPR055457">
    <property type="entry name" value="OST48_N"/>
</dbReference>
<evidence type="ECO:0000259" key="9">
    <source>
        <dbReference type="Pfam" id="PF03345"/>
    </source>
</evidence>
<gene>
    <name evidence="11" type="ORF">DRE_06713</name>
</gene>
<keyword evidence="6 8" id="KW-1133">Transmembrane helix</keyword>
<accession>W7HKM1</accession>
<evidence type="ECO:0000256" key="3">
    <source>
        <dbReference type="ARBA" id="ARBA00008743"/>
    </source>
</evidence>
<dbReference type="OrthoDB" id="29105at2759"/>
<evidence type="ECO:0000259" key="10">
    <source>
        <dbReference type="Pfam" id="PF23358"/>
    </source>
</evidence>
<evidence type="ECO:0000256" key="5">
    <source>
        <dbReference type="ARBA" id="ARBA00022824"/>
    </source>
</evidence>
<feature type="chain" id="PRO_5005151217" description="Dolichyl-diphosphooligosaccharide--protein glycosyltransferase subunit WBP1" evidence="8">
    <location>
        <begin position="24"/>
        <end position="467"/>
    </location>
</feature>
<name>W7HKM1_9PEZI</name>
<comment type="subcellular location">
    <subcellularLocation>
        <location evidence="8">Endoplasmic reticulum membrane</location>
        <topology evidence="8">Single-pass type I membrane protein</topology>
    </subcellularLocation>
    <subcellularLocation>
        <location evidence="1">Membrane</location>
        <topology evidence="1">Single-pass type I membrane protein</topology>
    </subcellularLocation>
</comment>